<dbReference type="InterPro" id="IPR012337">
    <property type="entry name" value="RNaseH-like_sf"/>
</dbReference>
<sequence>MLKVDTIRDVRIAHFVERKGIREISRDLNLSRNTVRTIIRSGIVDQSYCRIDKHRPKLGAVIERLVELLNEDETKPVKQRRRAQILFEQLQREGYAGGYDAVRRYVGAWRREKGKAPAKAFIPLEYDPGDAFQFDWSYEQVELGGMPAEVKIAQFRLCHSRKLFCIAYTRETLEMVLDAHSRAFEFFGGVCRRGIYDNLKTVVTKVLMGKDRVFNRRFQNLASYYLFDPVACTPAAGWEKGQVENQVGVVRHRFFATRRRFADLEELNEWLAGECRNRAATAKHPELKDRTIDQVFAEERTHLLALPVSPFDGYQGNTTRVSSQLLISFDRNRYSVNAMAVGKSVEVRAYADRIIVVMNGTVVGIHRRHLGRDKVIYDPWHYLAVLEQKPGALRNGAPFKEWNLPEAMKEVRTFLEARSDGDRQFVSILSVVKRYGIEDVADACAKALSDKTISSDVILSILSRQHDEPQPAQVTLSAQLPLLTMIPVVDCYRYDRLLSGGAYGTA</sequence>
<dbReference type="SUPFAM" id="SSF53098">
    <property type="entry name" value="Ribonuclease H-like"/>
    <property type="match status" value="1"/>
</dbReference>
<dbReference type="PANTHER" id="PTHR35004:SF7">
    <property type="entry name" value="INTEGRASE PROTEIN"/>
    <property type="match status" value="1"/>
</dbReference>
<dbReference type="Gene3D" id="3.30.420.10">
    <property type="entry name" value="Ribonuclease H-like superfamily/Ribonuclease H"/>
    <property type="match status" value="1"/>
</dbReference>
<dbReference type="InterPro" id="IPR054353">
    <property type="entry name" value="IstA-like_C"/>
</dbReference>
<dbReference type="PROSITE" id="PS50994">
    <property type="entry name" value="INTEGRASE"/>
    <property type="match status" value="1"/>
</dbReference>
<gene>
    <name evidence="3" type="primary">istA</name>
    <name evidence="3" type="ORF">KI810_05710</name>
</gene>
<accession>A0ABS5SAZ9</accession>
<dbReference type="Pfam" id="PF22483">
    <property type="entry name" value="Mu-transpos_C_2"/>
    <property type="match status" value="1"/>
</dbReference>
<reference evidence="3 4" key="1">
    <citation type="submission" date="2021-05" db="EMBL/GenBank/DDBJ databases">
        <title>The draft genome of Geobacter luticola JCM 17780.</title>
        <authorList>
            <person name="Xu Z."/>
            <person name="Masuda Y."/>
            <person name="Itoh H."/>
            <person name="Senoo K."/>
        </authorList>
    </citation>
    <scope>NUCLEOTIDE SEQUENCE [LARGE SCALE GENOMIC DNA]</scope>
    <source>
        <strain evidence="3 4">JCM 17780</strain>
    </source>
</reference>
<organism evidence="3 4">
    <name type="scientific">Geomobilimonas luticola</name>
    <dbReference type="NCBI Taxonomy" id="1114878"/>
    <lineage>
        <taxon>Bacteria</taxon>
        <taxon>Pseudomonadati</taxon>
        <taxon>Thermodesulfobacteriota</taxon>
        <taxon>Desulfuromonadia</taxon>
        <taxon>Geobacterales</taxon>
        <taxon>Geobacteraceae</taxon>
        <taxon>Geomobilimonas</taxon>
    </lineage>
</organism>
<keyword evidence="4" id="KW-1185">Reference proteome</keyword>
<feature type="domain" description="Integrase catalytic" evidence="2">
    <location>
        <begin position="124"/>
        <end position="300"/>
    </location>
</feature>
<evidence type="ECO:0000256" key="1">
    <source>
        <dbReference type="ARBA" id="ARBA00009277"/>
    </source>
</evidence>
<comment type="caution">
    <text evidence="3">The sequence shown here is derived from an EMBL/GenBank/DDBJ whole genome shotgun (WGS) entry which is preliminary data.</text>
</comment>
<evidence type="ECO:0000259" key="2">
    <source>
        <dbReference type="PROSITE" id="PS50994"/>
    </source>
</evidence>
<dbReference type="PANTHER" id="PTHR35004">
    <property type="entry name" value="TRANSPOSASE RV3428C-RELATED"/>
    <property type="match status" value="1"/>
</dbReference>
<evidence type="ECO:0000313" key="3">
    <source>
        <dbReference type="EMBL" id="MBT0652543.1"/>
    </source>
</evidence>
<dbReference type="Proteomes" id="UP000756860">
    <property type="component" value="Unassembled WGS sequence"/>
</dbReference>
<dbReference type="InterPro" id="IPR036397">
    <property type="entry name" value="RNaseH_sf"/>
</dbReference>
<dbReference type="InterPro" id="IPR001584">
    <property type="entry name" value="Integrase_cat-core"/>
</dbReference>
<protein>
    <submittedName>
        <fullName evidence="3">IS21 family transposase</fullName>
    </submittedName>
</protein>
<dbReference type="NCBIfam" id="NF033546">
    <property type="entry name" value="transpos_IS21"/>
    <property type="match status" value="1"/>
</dbReference>
<dbReference type="RefSeq" id="WP_214174481.1">
    <property type="nucleotide sequence ID" value="NZ_JAHCVK010000001.1"/>
</dbReference>
<evidence type="ECO:0000313" key="4">
    <source>
        <dbReference type="Proteomes" id="UP000756860"/>
    </source>
</evidence>
<comment type="similarity">
    <text evidence="1">Belongs to the transposase IS21/IS408/IS1162 family.</text>
</comment>
<proteinExistence type="inferred from homology"/>
<name>A0ABS5SAZ9_9BACT</name>
<dbReference type="EMBL" id="JAHCVK010000001">
    <property type="protein sequence ID" value="MBT0652543.1"/>
    <property type="molecule type" value="Genomic_DNA"/>
</dbReference>